<reference evidence="3 4" key="1">
    <citation type="journal article" date="2013" name="MBio">
        <title>Genome sequencing of the plant pathogen Taphrina deformans, the causal agent of peach leaf curl.</title>
        <authorList>
            <person name="Cisse O.H."/>
            <person name="Almeida J.M.G.C.F."/>
            <person name="Fonseca A."/>
            <person name="Kumar A.A."/>
            <person name="Salojaervi J."/>
            <person name="Overmyer K."/>
            <person name="Hauser P.M."/>
            <person name="Pagni M."/>
        </authorList>
    </citation>
    <scope>NUCLEOTIDE SEQUENCE [LARGE SCALE GENOMIC DNA]</scope>
    <source>
        <strain evidence="4">PYCC 5710 / ATCC 11124 / CBS 356.35 / IMI 108563 / JCM 9778 / NBRC 8474</strain>
    </source>
</reference>
<keyword evidence="2" id="KW-1133">Transmembrane helix</keyword>
<keyword evidence="2" id="KW-0472">Membrane</keyword>
<keyword evidence="2" id="KW-0812">Transmembrane</keyword>
<feature type="transmembrane region" description="Helical" evidence="2">
    <location>
        <begin position="375"/>
        <end position="396"/>
    </location>
</feature>
<comment type="caution">
    <text evidence="3">The sequence shown here is derived from an EMBL/GenBank/DDBJ whole genome shotgun (WGS) entry which is preliminary data.</text>
</comment>
<feature type="transmembrane region" description="Helical" evidence="2">
    <location>
        <begin position="317"/>
        <end position="340"/>
    </location>
</feature>
<dbReference type="EMBL" id="CAHR02000088">
    <property type="protein sequence ID" value="CCG82528.1"/>
    <property type="molecule type" value="Genomic_DNA"/>
</dbReference>
<gene>
    <name evidence="3" type="ORF">TAPDE_002546</name>
</gene>
<feature type="region of interest" description="Disordered" evidence="1">
    <location>
        <begin position="233"/>
        <end position="307"/>
    </location>
</feature>
<name>R4XDQ0_TAPDE</name>
<proteinExistence type="predicted"/>
<sequence length="397" mass="44190">MSTRTLNPIAGNQARAPPGHEAIQALDSKVKAKQWRLRTVSGDQENAWVPNFEHAGLFPYRNSLISGEPLAPAKRESYNYRSQHSGSMLRPDTKHDRIIATTTTTQTLGKSSSYKEIERPLVPDSTPIFHTVVSAAHSASPQSFSPQSNEFAFDIDLQRNPGPQVWNHLSSSISLDIIEDYQDDGPEEPRRPPSTLPPIPDLPPPRTTADMYNPRKPQNLQELEARRMIRQVSNESAGSEDPLDPDQHVTFSPPMLRSSQRTHTTGPAFKTKASHQRNPSQSRLLPFHLNQSPFLTTDKPTAPESEEPRTSFDTVKIYWSLLVCFLFFPPLLLVLACGALDEALQVPTLPAHGKVDSFASDDRQTYHSVRRIKRLALVMGGVLWAACLVGFVLGLVL</sequence>
<evidence type="ECO:0000256" key="2">
    <source>
        <dbReference type="SAM" id="Phobius"/>
    </source>
</evidence>
<dbReference type="Proteomes" id="UP000013776">
    <property type="component" value="Unassembled WGS sequence"/>
</dbReference>
<dbReference type="AlphaFoldDB" id="R4XDQ0"/>
<evidence type="ECO:0000313" key="4">
    <source>
        <dbReference type="Proteomes" id="UP000013776"/>
    </source>
</evidence>
<feature type="region of interest" description="Disordered" evidence="1">
    <location>
        <begin position="182"/>
        <end position="215"/>
    </location>
</feature>
<feature type="compositionally biased region" description="Pro residues" evidence="1">
    <location>
        <begin position="192"/>
        <end position="206"/>
    </location>
</feature>
<keyword evidence="4" id="KW-1185">Reference proteome</keyword>
<organism evidence="3 4">
    <name type="scientific">Taphrina deformans (strain PYCC 5710 / ATCC 11124 / CBS 356.35 / IMI 108563 / JCM 9778 / NBRC 8474)</name>
    <name type="common">Peach leaf curl fungus</name>
    <name type="synonym">Lalaria deformans</name>
    <dbReference type="NCBI Taxonomy" id="1097556"/>
    <lineage>
        <taxon>Eukaryota</taxon>
        <taxon>Fungi</taxon>
        <taxon>Dikarya</taxon>
        <taxon>Ascomycota</taxon>
        <taxon>Taphrinomycotina</taxon>
        <taxon>Taphrinomycetes</taxon>
        <taxon>Taphrinales</taxon>
        <taxon>Taphrinaceae</taxon>
        <taxon>Taphrina</taxon>
    </lineage>
</organism>
<evidence type="ECO:0000256" key="1">
    <source>
        <dbReference type="SAM" id="MobiDB-lite"/>
    </source>
</evidence>
<evidence type="ECO:0000313" key="3">
    <source>
        <dbReference type="EMBL" id="CCG82528.1"/>
    </source>
</evidence>
<protein>
    <submittedName>
        <fullName evidence="3">Uncharacterized protein</fullName>
    </submittedName>
</protein>
<accession>R4XDQ0</accession>
<feature type="compositionally biased region" description="Polar residues" evidence="1">
    <location>
        <begin position="276"/>
        <end position="299"/>
    </location>
</feature>